<feature type="transmembrane region" description="Helical" evidence="1">
    <location>
        <begin position="176"/>
        <end position="204"/>
    </location>
</feature>
<feature type="transmembrane region" description="Helical" evidence="1">
    <location>
        <begin position="47"/>
        <end position="77"/>
    </location>
</feature>
<dbReference type="PANTHER" id="PTHR36394">
    <property type="entry name" value="OS01G0277700 PROTEIN"/>
    <property type="match status" value="1"/>
</dbReference>
<keyword evidence="1" id="KW-0812">Transmembrane</keyword>
<feature type="transmembrane region" description="Helical" evidence="1">
    <location>
        <begin position="216"/>
        <end position="236"/>
    </location>
</feature>
<accession>A0A832MK78</accession>
<gene>
    <name evidence="2" type="ORF">ENR23_09030</name>
</gene>
<evidence type="ECO:0000313" key="2">
    <source>
        <dbReference type="EMBL" id="HGZ43552.1"/>
    </source>
</evidence>
<proteinExistence type="predicted"/>
<protein>
    <recommendedName>
        <fullName evidence="3">Urease accessory protein UreH-like transmembrane domain-containing protein</fullName>
    </recommendedName>
</protein>
<comment type="caution">
    <text evidence="2">The sequence shown here is derived from an EMBL/GenBank/DDBJ whole genome shotgun (WGS) entry which is preliminary data.</text>
</comment>
<feature type="transmembrane region" description="Helical" evidence="1">
    <location>
        <begin position="89"/>
        <end position="106"/>
    </location>
</feature>
<evidence type="ECO:0000256" key="1">
    <source>
        <dbReference type="SAM" id="Phobius"/>
    </source>
</evidence>
<dbReference type="PANTHER" id="PTHR36394:SF1">
    <property type="entry name" value="OS01G0277700 PROTEIN"/>
    <property type="match status" value="1"/>
</dbReference>
<keyword evidence="1" id="KW-1133">Transmembrane helix</keyword>
<dbReference type="EMBL" id="DSQF01000018">
    <property type="protein sequence ID" value="HGZ43552.1"/>
    <property type="molecule type" value="Genomic_DNA"/>
</dbReference>
<dbReference type="AlphaFoldDB" id="A0A832MK78"/>
<feature type="transmembrane region" description="Helical" evidence="1">
    <location>
        <begin position="148"/>
        <end position="170"/>
    </location>
</feature>
<evidence type="ECO:0008006" key="3">
    <source>
        <dbReference type="Google" id="ProtNLM"/>
    </source>
</evidence>
<feature type="transmembrane region" description="Helical" evidence="1">
    <location>
        <begin position="6"/>
        <end position="26"/>
    </location>
</feature>
<name>A0A832MK78_UNCEI</name>
<sequence>MLDVNTFSISLLAAAAGLAVTHAVLGPDHYLPFLMLAKARRWSRARTLLVTAACGVGHVASSLALGAVGLAIGAGVGWVEKWEGARGDWAAWAMVWFGFAYLLWGLRRALRRRGGVELHEHGGHVHVHLGGGHAHHHVDASKGSASTFWALFVVFVLGPCEPLIPLFVLPASRGEWGLAALVGGVFGAVTILSMLALVLVGHAGLERLPLGRLERWAHAMAGAVVMASGLAVIYLGL</sequence>
<keyword evidence="1" id="KW-0472">Membrane</keyword>
<organism evidence="2">
    <name type="scientific">Eiseniibacteriota bacterium</name>
    <dbReference type="NCBI Taxonomy" id="2212470"/>
    <lineage>
        <taxon>Bacteria</taxon>
        <taxon>Candidatus Eiseniibacteriota</taxon>
    </lineage>
</organism>
<reference evidence="2" key="1">
    <citation type="journal article" date="2020" name="mSystems">
        <title>Genome- and Community-Level Interaction Insights into Carbon Utilization and Element Cycling Functions of Hydrothermarchaeota in Hydrothermal Sediment.</title>
        <authorList>
            <person name="Zhou Z."/>
            <person name="Liu Y."/>
            <person name="Xu W."/>
            <person name="Pan J."/>
            <person name="Luo Z.H."/>
            <person name="Li M."/>
        </authorList>
    </citation>
    <scope>NUCLEOTIDE SEQUENCE [LARGE SCALE GENOMIC DNA]</scope>
    <source>
        <strain evidence="2">SpSt-381</strain>
    </source>
</reference>